<proteinExistence type="inferred from homology"/>
<dbReference type="PANTHER" id="PTHR38103">
    <property type="entry name" value="RECOMBINATION-ASSOCIATED PROTEIN RDGC"/>
    <property type="match status" value="1"/>
</dbReference>
<sequence length="295" mass="33261">MFFKALVWFDLDEDWDLTPGELEEILAEFPLRPCEGTVARTIGWVAPWTDGALVRNQGRQYLAALGWEQKVLPGAVIKKHLEEKCAEIERQKGYKPGRKMVKDLKEQIILELLPKAFAKPGQLRVWLDLQRHRIVVASSSTRAAEELVEYLRNSLGGELAVSTPEVPLAPANTFTGWVAAREVPGRWALGDSCRIEGRDEDGARISYGRYDLASDDIRHHLTQGCVVTKLALVWNQRVSFTLTERLQLSRIEFLEVRPDTDETQEEAHDADFALMAGDLGELLDDLITALGVERE</sequence>
<comment type="similarity">
    <text evidence="2">Belongs to the RdgC family.</text>
</comment>
<dbReference type="GO" id="GO:0006310">
    <property type="term" value="P:DNA recombination"/>
    <property type="evidence" value="ECO:0007669"/>
    <property type="project" value="UniProtKB-KW"/>
</dbReference>
<evidence type="ECO:0000256" key="2">
    <source>
        <dbReference type="ARBA" id="ARBA00008657"/>
    </source>
</evidence>
<evidence type="ECO:0000256" key="3">
    <source>
        <dbReference type="ARBA" id="ARBA00022296"/>
    </source>
</evidence>
<name>A0A2S5TKF2_9GAMM</name>
<organism evidence="6 7">
    <name type="scientific">Solimonas fluminis</name>
    <dbReference type="NCBI Taxonomy" id="2086571"/>
    <lineage>
        <taxon>Bacteria</taxon>
        <taxon>Pseudomonadati</taxon>
        <taxon>Pseudomonadota</taxon>
        <taxon>Gammaproteobacteria</taxon>
        <taxon>Nevskiales</taxon>
        <taxon>Nevskiaceae</taxon>
        <taxon>Solimonas</taxon>
    </lineage>
</organism>
<dbReference type="GO" id="GO:0003690">
    <property type="term" value="F:double-stranded DNA binding"/>
    <property type="evidence" value="ECO:0007669"/>
    <property type="project" value="TreeGrafter"/>
</dbReference>
<dbReference type="GO" id="GO:0000018">
    <property type="term" value="P:regulation of DNA recombination"/>
    <property type="evidence" value="ECO:0007669"/>
    <property type="project" value="TreeGrafter"/>
</dbReference>
<evidence type="ECO:0000256" key="4">
    <source>
        <dbReference type="ARBA" id="ARBA00022490"/>
    </source>
</evidence>
<keyword evidence="4" id="KW-0963">Cytoplasm</keyword>
<dbReference type="OrthoDB" id="5290530at2"/>
<protein>
    <recommendedName>
        <fullName evidence="3">Recombination-associated protein RdgC</fullName>
    </recommendedName>
</protein>
<gene>
    <name evidence="6" type="ORF">C3942_00680</name>
</gene>
<keyword evidence="7" id="KW-1185">Reference proteome</keyword>
<evidence type="ECO:0000313" key="7">
    <source>
        <dbReference type="Proteomes" id="UP000238220"/>
    </source>
</evidence>
<reference evidence="6 7" key="1">
    <citation type="submission" date="2018-02" db="EMBL/GenBank/DDBJ databases">
        <title>Genome sequencing of Solimonas sp. HR-BB.</title>
        <authorList>
            <person name="Lee Y."/>
            <person name="Jeon C.O."/>
        </authorList>
    </citation>
    <scope>NUCLEOTIDE SEQUENCE [LARGE SCALE GENOMIC DNA]</scope>
    <source>
        <strain evidence="6 7">HR-BB</strain>
    </source>
</reference>
<comment type="caution">
    <text evidence="6">The sequence shown here is derived from an EMBL/GenBank/DDBJ whole genome shotgun (WGS) entry which is preliminary data.</text>
</comment>
<dbReference type="AlphaFoldDB" id="A0A2S5TKF2"/>
<dbReference type="PANTHER" id="PTHR38103:SF1">
    <property type="entry name" value="RECOMBINATION-ASSOCIATED PROTEIN RDGC"/>
    <property type="match status" value="1"/>
</dbReference>
<dbReference type="NCBIfam" id="NF001464">
    <property type="entry name" value="PRK00321.1-5"/>
    <property type="match status" value="1"/>
</dbReference>
<evidence type="ECO:0000256" key="1">
    <source>
        <dbReference type="ARBA" id="ARBA00004453"/>
    </source>
</evidence>
<evidence type="ECO:0000256" key="5">
    <source>
        <dbReference type="ARBA" id="ARBA00023172"/>
    </source>
</evidence>
<dbReference type="Pfam" id="PF04381">
    <property type="entry name" value="RdgC"/>
    <property type="match status" value="1"/>
</dbReference>
<dbReference type="InterPro" id="IPR007476">
    <property type="entry name" value="RdgC"/>
</dbReference>
<comment type="subcellular location">
    <subcellularLocation>
        <location evidence="1">Cytoplasm</location>
        <location evidence="1">Nucleoid</location>
    </subcellularLocation>
</comment>
<keyword evidence="5" id="KW-0233">DNA recombination</keyword>
<dbReference type="Proteomes" id="UP000238220">
    <property type="component" value="Unassembled WGS sequence"/>
</dbReference>
<dbReference type="EMBL" id="PSNW01000001">
    <property type="protein sequence ID" value="PPE75443.1"/>
    <property type="molecule type" value="Genomic_DNA"/>
</dbReference>
<accession>A0A2S5TKF2</accession>
<dbReference type="RefSeq" id="WP_104228409.1">
    <property type="nucleotide sequence ID" value="NZ_PSNW01000001.1"/>
</dbReference>
<evidence type="ECO:0000313" key="6">
    <source>
        <dbReference type="EMBL" id="PPE75443.1"/>
    </source>
</evidence>
<dbReference type="GO" id="GO:0043590">
    <property type="term" value="C:bacterial nucleoid"/>
    <property type="evidence" value="ECO:0007669"/>
    <property type="project" value="TreeGrafter"/>
</dbReference>